<comment type="caution">
    <text evidence="1">The sequence shown here is derived from an EMBL/GenBank/DDBJ whole genome shotgun (WGS) entry which is preliminary data.</text>
</comment>
<gene>
    <name evidence="1" type="ORF">GCM10023213_28290</name>
</gene>
<accession>A0ABP9PA33</accession>
<dbReference type="EMBL" id="BAABIA010000005">
    <property type="protein sequence ID" value="GAA5142404.1"/>
    <property type="molecule type" value="Genomic_DNA"/>
</dbReference>
<proteinExistence type="predicted"/>
<dbReference type="Proteomes" id="UP001499852">
    <property type="component" value="Unassembled WGS sequence"/>
</dbReference>
<sequence length="80" mass="8800">MAAVIQKVMVMSGVSRRLMAKKPARVVRTSAAFSPPFLPGRRRRASIKTKVTVPKAMRAEGKRAAHSLCPKICRLKAVNQ</sequence>
<protein>
    <submittedName>
        <fullName evidence="1">Uncharacterized protein</fullName>
    </submittedName>
</protein>
<reference evidence="2" key="1">
    <citation type="journal article" date="2019" name="Int. J. Syst. Evol. Microbiol.">
        <title>The Global Catalogue of Microorganisms (GCM) 10K type strain sequencing project: providing services to taxonomists for standard genome sequencing and annotation.</title>
        <authorList>
            <consortium name="The Broad Institute Genomics Platform"/>
            <consortium name="The Broad Institute Genome Sequencing Center for Infectious Disease"/>
            <person name="Wu L."/>
            <person name="Ma J."/>
        </authorList>
    </citation>
    <scope>NUCLEOTIDE SEQUENCE [LARGE SCALE GENOMIC DNA]</scope>
    <source>
        <strain evidence="2">JCM 18053</strain>
    </source>
</reference>
<keyword evidence="2" id="KW-1185">Reference proteome</keyword>
<evidence type="ECO:0000313" key="2">
    <source>
        <dbReference type="Proteomes" id="UP001499852"/>
    </source>
</evidence>
<evidence type="ECO:0000313" key="1">
    <source>
        <dbReference type="EMBL" id="GAA5142404.1"/>
    </source>
</evidence>
<organism evidence="1 2">
    <name type="scientific">Prosthecobacter algae</name>
    <dbReference type="NCBI Taxonomy" id="1144682"/>
    <lineage>
        <taxon>Bacteria</taxon>
        <taxon>Pseudomonadati</taxon>
        <taxon>Verrucomicrobiota</taxon>
        <taxon>Verrucomicrobiia</taxon>
        <taxon>Verrucomicrobiales</taxon>
        <taxon>Verrucomicrobiaceae</taxon>
        <taxon>Prosthecobacter</taxon>
    </lineage>
</organism>
<name>A0ABP9PA33_9BACT</name>